<evidence type="ECO:0000313" key="2">
    <source>
        <dbReference type="EMBL" id="EDX72163.1"/>
    </source>
</evidence>
<evidence type="ECO:0000313" key="3">
    <source>
        <dbReference type="Proteomes" id="UP000003835"/>
    </source>
</evidence>
<dbReference type="HOGENOM" id="CLU_3326780_0_0_3"/>
<dbReference type="STRING" id="118168.MC7420_8255"/>
<dbReference type="AlphaFoldDB" id="B4W0Q1"/>
<protein>
    <submittedName>
        <fullName evidence="2">Uncharacterized protein</fullName>
    </submittedName>
</protein>
<dbReference type="EMBL" id="DS989866">
    <property type="protein sequence ID" value="EDX72163.1"/>
    <property type="molecule type" value="Genomic_DNA"/>
</dbReference>
<proteinExistence type="predicted"/>
<name>B4W0Q1_9CYAN</name>
<reference evidence="2 3" key="1">
    <citation type="submission" date="2008-07" db="EMBL/GenBank/DDBJ databases">
        <authorList>
            <person name="Tandeau de Marsac N."/>
            <person name="Ferriera S."/>
            <person name="Johnson J."/>
            <person name="Kravitz S."/>
            <person name="Beeson K."/>
            <person name="Sutton G."/>
            <person name="Rogers Y.-H."/>
            <person name="Friedman R."/>
            <person name="Frazier M."/>
            <person name="Venter J.C."/>
        </authorList>
    </citation>
    <scope>NUCLEOTIDE SEQUENCE [LARGE SCALE GENOMIC DNA]</scope>
    <source>
        <strain evidence="2 3">PCC 7420</strain>
    </source>
</reference>
<sequence length="38" mass="4302">MVQSNINFVSEQEHLSSTLSSEQSSPFTYCSLPQIPER</sequence>
<gene>
    <name evidence="2" type="ORF">MC7420_8255</name>
</gene>
<evidence type="ECO:0000256" key="1">
    <source>
        <dbReference type="SAM" id="MobiDB-lite"/>
    </source>
</evidence>
<feature type="region of interest" description="Disordered" evidence="1">
    <location>
        <begin position="13"/>
        <end position="38"/>
    </location>
</feature>
<dbReference type="Proteomes" id="UP000003835">
    <property type="component" value="Unassembled WGS sequence"/>
</dbReference>
<organism evidence="2 3">
    <name type="scientific">Coleofasciculus chthonoplastes PCC 7420</name>
    <dbReference type="NCBI Taxonomy" id="118168"/>
    <lineage>
        <taxon>Bacteria</taxon>
        <taxon>Bacillati</taxon>
        <taxon>Cyanobacteriota</taxon>
        <taxon>Cyanophyceae</taxon>
        <taxon>Coleofasciculales</taxon>
        <taxon>Coleofasciculaceae</taxon>
        <taxon>Coleofasciculus</taxon>
    </lineage>
</organism>
<keyword evidence="3" id="KW-1185">Reference proteome</keyword>
<feature type="compositionally biased region" description="Low complexity" evidence="1">
    <location>
        <begin position="15"/>
        <end position="25"/>
    </location>
</feature>
<accession>B4W0Q1</accession>